<proteinExistence type="evidence at protein level"/>
<reference evidence="1" key="1">
    <citation type="journal article" date="2016" name="Appl. Microbiol. Biotechnol.">
        <title>A gene cluster for the biosynthesis of moenomycin family antibiotics in the genome of teicoplanin producer Actinoplanes teichomyceticus.</title>
        <authorList>
            <person name="Horbal L."/>
            <person name="Ostash B."/>
            <person name="Luzhetskyy A."/>
            <person name="Walker S."/>
            <person name="Kalinowski J."/>
            <person name="Fedorenko V."/>
        </authorList>
    </citation>
    <scope>NUCLEOTIDE SEQUENCE</scope>
    <source>
        <strain evidence="1">NRRL-B16726</strain>
    </source>
</reference>
<keyword evidence="4" id="KW-0002">3D-structure</keyword>
<dbReference type="PDBsum" id="6IJ1"/>
<dbReference type="PDB" id="6IJ1">
    <property type="method" value="X-ray"/>
    <property type="resolution" value="1.52 A"/>
    <property type="chains" value="A=1-346"/>
</dbReference>
<evidence type="ECO:0000313" key="1">
    <source>
        <dbReference type="EMBL" id="ANQ31709.1"/>
    </source>
</evidence>
<reference evidence="4" key="2">
    <citation type="journal article" date="2019" name="Acta Crystallogr. F Struct. Biol. Commun.">
        <title>Crystal structure of TchmY from Actinoplanes teichomyceticus.</title>
        <authorList>
            <person name="Yang Z."/>
            <person name="Zhang L."/>
            <person name="Yu X."/>
            <person name="Wu S."/>
            <person name="Yang Y."/>
            <person name="Hu Y."/>
            <person name="Li Q."/>
            <person name="Shang N."/>
            <person name="Guo R.T."/>
            <person name="Chen C.C."/>
            <person name="Dai L."/>
            <person name="Liu W."/>
        </authorList>
    </citation>
    <scope>X-RAY CRYSTALLOGRAPHY (1.52 ANGSTROMS)</scope>
</reference>
<dbReference type="SUPFAM" id="SSF81853">
    <property type="entry name" value="Family 10 polysaccharide lyase"/>
    <property type="match status" value="1"/>
</dbReference>
<sequence>MTEAMVHVDEASAVRRGVDFLLDRREADGRWVDYDLLGPSDDWITAYVAGVLVQLPHEAAGRAGRAAMDLLVPEQHDNGGWNYSEVAPEDADSTGWVLRLAELLGRSGEPWARPGWEFLARHVHDDGLVSTYVPDLAKAAFDRYPVVPSWDGWCGGHVCVTAAVAGLAGLPRREHVVNGLLRAQRPTGEWPAYWWIDPELSTALAVESLATVPGTEPARAAAARWAAGRIGADGAVTTHLHPEGSPFATALALRAVAQGEPGFGDAQIRAAAGWLTRHQRPDGSWTPSARLRMVLPWETDPDSYEDWTFDGVGRACLGTIARDTFGLHTTATVLQALRTAATRTGA</sequence>
<dbReference type="OrthoDB" id="9758578at2"/>
<gene>
    <name evidence="1" type="primary">tchmY</name>
    <name evidence="2" type="ORF">FHX34_104998</name>
</gene>
<organism evidence="1">
    <name type="scientific">Actinoplanes teichomyceticus</name>
    <dbReference type="NCBI Taxonomy" id="1867"/>
    <lineage>
        <taxon>Bacteria</taxon>
        <taxon>Bacillati</taxon>
        <taxon>Actinomycetota</taxon>
        <taxon>Actinomycetes</taxon>
        <taxon>Micromonosporales</taxon>
        <taxon>Micromonosporaceae</taxon>
        <taxon>Actinoplanes</taxon>
    </lineage>
</organism>
<accession>A0A1B1ESM0</accession>
<name>A0A1B1ESM0_ACTTI</name>
<evidence type="ECO:0000313" key="2">
    <source>
        <dbReference type="EMBL" id="TWG14692.1"/>
    </source>
</evidence>
<dbReference type="AlphaFoldDB" id="A0A1B1ESM0"/>
<evidence type="ECO:0007829" key="4">
    <source>
        <dbReference type="PDB" id="6IJ1"/>
    </source>
</evidence>
<dbReference type="SMR" id="A0A1B1ESM0"/>
<dbReference type="EMBL" id="VIWY01000004">
    <property type="protein sequence ID" value="TWG14692.1"/>
    <property type="molecule type" value="Genomic_DNA"/>
</dbReference>
<keyword evidence="3" id="KW-1185">Reference proteome</keyword>
<dbReference type="RefSeq" id="WP_122980619.1">
    <property type="nucleotide sequence ID" value="NZ_BOMX01000004.1"/>
</dbReference>
<dbReference type="Proteomes" id="UP000320239">
    <property type="component" value="Unassembled WGS sequence"/>
</dbReference>
<protein>
    <submittedName>
        <fullName evidence="1">Prenylcyclase</fullName>
    </submittedName>
</protein>
<evidence type="ECO:0000313" key="3">
    <source>
        <dbReference type="Proteomes" id="UP000320239"/>
    </source>
</evidence>
<dbReference type="EMBL" id="KU726098">
    <property type="protein sequence ID" value="ANQ31709.1"/>
    <property type="molecule type" value="Genomic_DNA"/>
</dbReference>
<dbReference type="Gene3D" id="1.50.10.20">
    <property type="match status" value="2"/>
</dbReference>
<reference evidence="2 3" key="3">
    <citation type="submission" date="2019-06" db="EMBL/GenBank/DDBJ databases">
        <title>Sequencing the genomes of 1000 actinobacteria strains.</title>
        <authorList>
            <person name="Klenk H.-P."/>
        </authorList>
    </citation>
    <scope>NUCLEOTIDE SEQUENCE [LARGE SCALE GENOMIC DNA]</scope>
    <source>
        <strain evidence="2 3">DSM 43866</strain>
    </source>
</reference>